<keyword evidence="2" id="KW-0902">Two-component regulatory system</keyword>
<gene>
    <name evidence="5" type="ORF">NEMVEDRAFT_v1g78379</name>
</gene>
<reference evidence="5 6" key="1">
    <citation type="journal article" date="2007" name="Science">
        <title>Sea anemone genome reveals ancestral eumetazoan gene repertoire and genomic organization.</title>
        <authorList>
            <person name="Putnam N.H."/>
            <person name="Srivastava M."/>
            <person name="Hellsten U."/>
            <person name="Dirks B."/>
            <person name="Chapman J."/>
            <person name="Salamov A."/>
            <person name="Terry A."/>
            <person name="Shapiro H."/>
            <person name="Lindquist E."/>
            <person name="Kapitonov V.V."/>
            <person name="Jurka J."/>
            <person name="Genikhovich G."/>
            <person name="Grigoriev I.V."/>
            <person name="Lucas S.M."/>
            <person name="Steele R.E."/>
            <person name="Finnerty J.R."/>
            <person name="Technau U."/>
            <person name="Martindale M.Q."/>
            <person name="Rokhsar D.S."/>
        </authorList>
    </citation>
    <scope>NUCLEOTIDE SEQUENCE [LARGE SCALE GENOMIC DNA]</scope>
    <source>
        <strain evidence="6">CH2 X CH6</strain>
    </source>
</reference>
<dbReference type="GO" id="GO:0000160">
    <property type="term" value="P:phosphorelay signal transduction system"/>
    <property type="evidence" value="ECO:0007669"/>
    <property type="project" value="UniProtKB-KW"/>
</dbReference>
<accession>A7TDF5</accession>
<keyword evidence="6" id="KW-1185">Reference proteome</keyword>
<dbReference type="AlphaFoldDB" id="A7TDF5"/>
<evidence type="ECO:0000256" key="2">
    <source>
        <dbReference type="ARBA" id="ARBA00023012"/>
    </source>
</evidence>
<sequence length="71" mass="8127">YDLVLMDVHLPGINGTEATSEIRKFNTSTPIIALTAISLNENREMLLSYGMDEVITKPFVPEEFYEILFKF</sequence>
<dbReference type="InterPro" id="IPR001789">
    <property type="entry name" value="Sig_transdc_resp-reg_receiver"/>
</dbReference>
<evidence type="ECO:0000256" key="3">
    <source>
        <dbReference type="PROSITE-ProRule" id="PRU00169"/>
    </source>
</evidence>
<dbReference type="EMBL" id="DS477763">
    <property type="protein sequence ID" value="EDO25892.1"/>
    <property type="molecule type" value="Genomic_DNA"/>
</dbReference>
<feature type="domain" description="Response regulatory" evidence="4">
    <location>
        <begin position="1"/>
        <end position="71"/>
    </location>
</feature>
<organism evidence="5 6">
    <name type="scientific">Nematostella vectensis</name>
    <name type="common">Starlet sea anemone</name>
    <dbReference type="NCBI Taxonomy" id="45351"/>
    <lineage>
        <taxon>Eukaryota</taxon>
        <taxon>Metazoa</taxon>
        <taxon>Cnidaria</taxon>
        <taxon>Anthozoa</taxon>
        <taxon>Hexacorallia</taxon>
        <taxon>Actiniaria</taxon>
        <taxon>Edwardsiidae</taxon>
        <taxon>Nematostella</taxon>
    </lineage>
</organism>
<dbReference type="PROSITE" id="PS50110">
    <property type="entry name" value="RESPONSE_REGULATORY"/>
    <property type="match status" value="1"/>
</dbReference>
<feature type="modified residue" description="4-aspartylphosphate" evidence="3">
    <location>
        <position position="7"/>
    </location>
</feature>
<dbReference type="STRING" id="45351.A7TDF5"/>
<dbReference type="HOGENOM" id="CLU_000445_112_0_1"/>
<evidence type="ECO:0000313" key="6">
    <source>
        <dbReference type="Proteomes" id="UP000001593"/>
    </source>
</evidence>
<evidence type="ECO:0000256" key="1">
    <source>
        <dbReference type="ARBA" id="ARBA00022553"/>
    </source>
</evidence>
<feature type="non-terminal residue" evidence="5">
    <location>
        <position position="71"/>
    </location>
</feature>
<dbReference type="InterPro" id="IPR011006">
    <property type="entry name" value="CheY-like_superfamily"/>
</dbReference>
<dbReference type="SUPFAM" id="SSF52172">
    <property type="entry name" value="CheY-like"/>
    <property type="match status" value="1"/>
</dbReference>
<dbReference type="PhylomeDB" id="A7TDF5"/>
<dbReference type="eggNOG" id="KOG0519">
    <property type="taxonomic scope" value="Eukaryota"/>
</dbReference>
<dbReference type="PANTHER" id="PTHR45339">
    <property type="entry name" value="HYBRID SIGNAL TRANSDUCTION HISTIDINE KINASE J"/>
    <property type="match status" value="1"/>
</dbReference>
<evidence type="ECO:0000313" key="5">
    <source>
        <dbReference type="EMBL" id="EDO25892.1"/>
    </source>
</evidence>
<evidence type="ECO:0000259" key="4">
    <source>
        <dbReference type="PROSITE" id="PS50110"/>
    </source>
</evidence>
<dbReference type="Pfam" id="PF00072">
    <property type="entry name" value="Response_reg"/>
    <property type="match status" value="1"/>
</dbReference>
<keyword evidence="1 3" id="KW-0597">Phosphoprotein</keyword>
<proteinExistence type="predicted"/>
<dbReference type="Gene3D" id="3.40.50.2300">
    <property type="match status" value="1"/>
</dbReference>
<protein>
    <recommendedName>
        <fullName evidence="4">Response regulatory domain-containing protein</fullName>
    </recommendedName>
</protein>
<dbReference type="InParanoid" id="A7TDF5"/>
<dbReference type="CDD" id="cd17546">
    <property type="entry name" value="REC_hyHK_CKI1_RcsC-like"/>
    <property type="match status" value="1"/>
</dbReference>
<name>A7TDF5_NEMVE</name>
<dbReference type="Proteomes" id="UP000001593">
    <property type="component" value="Unassembled WGS sequence"/>
</dbReference>
<dbReference type="PANTHER" id="PTHR45339:SF1">
    <property type="entry name" value="HYBRID SIGNAL TRANSDUCTION HISTIDINE KINASE J"/>
    <property type="match status" value="1"/>
</dbReference>
<feature type="non-terminal residue" evidence="5">
    <location>
        <position position="1"/>
    </location>
</feature>